<evidence type="ECO:0000313" key="4">
    <source>
        <dbReference type="Proteomes" id="UP000549617"/>
    </source>
</evidence>
<proteinExistence type="predicted"/>
<sequence>MTIIRKIALAAAPIALMALGGCATGFRADVARFQAMPAPQGETFAVVAQDPALQGGLEFSQYARLVSAELVQQGYQPAASPAQASMIVKLDYGVDRGREKIRSSPGFYGAGYGDPFWGRGGWGGWGGGYGGWGRRGYLMGFHDPFMWGGYGNDVQSYTVYTSDLDMVIERQGNGQRLFEGSAKAVSSTDRLTYLVPNLIEALFTGFPGNSGEAVKITVPPPPKN</sequence>
<keyword evidence="1" id="KW-0732">Signal</keyword>
<feature type="chain" id="PRO_5030708931" description="DUF4136 domain-containing protein" evidence="1">
    <location>
        <begin position="24"/>
        <end position="224"/>
    </location>
</feature>
<feature type="domain" description="DUF4136" evidence="2">
    <location>
        <begin position="40"/>
        <end position="208"/>
    </location>
</feature>
<dbReference type="InterPro" id="IPR025411">
    <property type="entry name" value="DUF4136"/>
</dbReference>
<gene>
    <name evidence="3" type="ORF">FHS49_001184</name>
</gene>
<keyword evidence="4" id="KW-1185">Reference proteome</keyword>
<evidence type="ECO:0000313" key="3">
    <source>
        <dbReference type="EMBL" id="MBB5685176.1"/>
    </source>
</evidence>
<feature type="signal peptide" evidence="1">
    <location>
        <begin position="1"/>
        <end position="23"/>
    </location>
</feature>
<name>A0A7W9EEZ4_9SPHN</name>
<reference evidence="3 4" key="1">
    <citation type="submission" date="2020-08" db="EMBL/GenBank/DDBJ databases">
        <title>Genomic Encyclopedia of Type Strains, Phase IV (KMG-IV): sequencing the most valuable type-strain genomes for metagenomic binning, comparative biology and taxonomic classification.</title>
        <authorList>
            <person name="Goeker M."/>
        </authorList>
    </citation>
    <scope>NUCLEOTIDE SEQUENCE [LARGE SCALE GENOMIC DNA]</scope>
    <source>
        <strain evidence="3 4">DSM 25079</strain>
    </source>
</reference>
<dbReference type="Pfam" id="PF13590">
    <property type="entry name" value="DUF4136"/>
    <property type="match status" value="1"/>
</dbReference>
<dbReference type="RefSeq" id="WP_184016310.1">
    <property type="nucleotide sequence ID" value="NZ_JACIJC010000002.1"/>
</dbReference>
<dbReference type="PROSITE" id="PS51257">
    <property type="entry name" value="PROKAR_LIPOPROTEIN"/>
    <property type="match status" value="1"/>
</dbReference>
<evidence type="ECO:0000259" key="2">
    <source>
        <dbReference type="Pfam" id="PF13590"/>
    </source>
</evidence>
<comment type="caution">
    <text evidence="3">The sequence shown here is derived from an EMBL/GenBank/DDBJ whole genome shotgun (WGS) entry which is preliminary data.</text>
</comment>
<dbReference type="Proteomes" id="UP000549617">
    <property type="component" value="Unassembled WGS sequence"/>
</dbReference>
<dbReference type="AlphaFoldDB" id="A0A7W9EEZ4"/>
<organism evidence="3 4">
    <name type="scientific">Sphingobium boeckii</name>
    <dbReference type="NCBI Taxonomy" id="1082345"/>
    <lineage>
        <taxon>Bacteria</taxon>
        <taxon>Pseudomonadati</taxon>
        <taxon>Pseudomonadota</taxon>
        <taxon>Alphaproteobacteria</taxon>
        <taxon>Sphingomonadales</taxon>
        <taxon>Sphingomonadaceae</taxon>
        <taxon>Sphingobium</taxon>
    </lineage>
</organism>
<accession>A0A7W9EEZ4</accession>
<dbReference type="EMBL" id="JACIJC010000002">
    <property type="protein sequence ID" value="MBB5685176.1"/>
    <property type="molecule type" value="Genomic_DNA"/>
</dbReference>
<evidence type="ECO:0000256" key="1">
    <source>
        <dbReference type="SAM" id="SignalP"/>
    </source>
</evidence>
<protein>
    <recommendedName>
        <fullName evidence="2">DUF4136 domain-containing protein</fullName>
    </recommendedName>
</protein>
<dbReference type="Gene3D" id="3.30.160.670">
    <property type="match status" value="1"/>
</dbReference>